<proteinExistence type="inferred from homology"/>
<evidence type="ECO:0000256" key="4">
    <source>
        <dbReference type="SAM" id="MobiDB-lite"/>
    </source>
</evidence>
<comment type="similarity">
    <text evidence="3">Belongs to the trans-sulfuration enzymes family.</text>
</comment>
<dbReference type="GO" id="GO:0019346">
    <property type="term" value="P:transsulfuration"/>
    <property type="evidence" value="ECO:0007669"/>
    <property type="project" value="InterPro"/>
</dbReference>
<dbReference type="PANTHER" id="PTHR42699:SF1">
    <property type="entry name" value="CYSTATHIONINE GAMMA-SYNTHASE-RELATED"/>
    <property type="match status" value="1"/>
</dbReference>
<dbReference type="Gene3D" id="3.90.1150.10">
    <property type="entry name" value="Aspartate Aminotransferase, domain 1"/>
    <property type="match status" value="1"/>
</dbReference>
<keyword evidence="2 3" id="KW-0663">Pyridoxal phosphate</keyword>
<dbReference type="InterPro" id="IPR000277">
    <property type="entry name" value="Cys/Met-Metab_PyrdxlP-dep_enz"/>
</dbReference>
<protein>
    <recommendedName>
        <fullName evidence="7">Cystathionine gamma-synthase</fullName>
    </recommendedName>
</protein>
<accession>A0A8H5ZUC9</accession>
<dbReference type="InterPro" id="IPR015424">
    <property type="entry name" value="PyrdxlP-dep_Trfase"/>
</dbReference>
<evidence type="ECO:0000256" key="3">
    <source>
        <dbReference type="RuleBase" id="RU362118"/>
    </source>
</evidence>
<comment type="cofactor">
    <cofactor evidence="1 3">
        <name>pyridoxal 5'-phosphate</name>
        <dbReference type="ChEBI" id="CHEBI:597326"/>
    </cofactor>
</comment>
<comment type="caution">
    <text evidence="5">The sequence shown here is derived from an EMBL/GenBank/DDBJ whole genome shotgun (WGS) entry which is preliminary data.</text>
</comment>
<gene>
    <name evidence="5" type="ORF">ETB97_009344</name>
</gene>
<evidence type="ECO:0000313" key="6">
    <source>
        <dbReference type="Proteomes" id="UP000541154"/>
    </source>
</evidence>
<name>A0A8H5ZUC9_PETAA</name>
<dbReference type="Pfam" id="PF01053">
    <property type="entry name" value="Cys_Met_Meta_PP"/>
    <property type="match status" value="1"/>
</dbReference>
<sequence length="570" mass="63497">MAITSSSEITPSIRHNIRPPPRSFPLGKANIYQPSDELHAISTSLPTWDMVSAMARKEDWIMETVEWAYPRFNINTQVKKLSDTVLLRLRVTDEMTRCMVFSSAKAAQQCATTLKAASMRHSVVEVVEFVMSPASDLGDGTAYWAQFSATLFPDELWSEAMAFWRDTGTGISTRQAPFCLEELCYLESKSSNPAYQTSSPCKRENQPSSQLHTSVRSTLASETAVKSYIAQLVTSEQPGQPPVQPGDVFLYPNGTNAIYLLSQMLASSKAEPTVVAYGWLYPETVKALHRCAWTAYISYKYGTEEELDQLESMLASGRRIDALFCELPSNIKLSSPNIFRIQALAERYGFIIVCDDTVAGYVNIDVLPYVDVIVSSLTKTFSGASNVTGGGLVVNPGSRHYSRIHATLCAEYESTFFPMDVDVLRNNSKDLVWRMKRCSDSALYLVDLFQSHPSIAQVNHPSTSPTRSLYRRLMREGGSYGNVLSVVFREPRNAEHFYNTLNVCKGTSFGANFTLALPYVQLANYLTRDKVGKYGVPQHIIRLSVGLEDKEQLLQVVAAALAEVERLEES</sequence>
<evidence type="ECO:0000256" key="2">
    <source>
        <dbReference type="ARBA" id="ARBA00022898"/>
    </source>
</evidence>
<feature type="region of interest" description="Disordered" evidence="4">
    <location>
        <begin position="1"/>
        <end position="20"/>
    </location>
</feature>
<reference evidence="5 6" key="1">
    <citation type="submission" date="2019-04" db="EMBL/GenBank/DDBJ databases">
        <title>Aspergillus burnettii sp. nov., novel species from soil in southeast Queensland.</title>
        <authorList>
            <person name="Gilchrist C.L.M."/>
            <person name="Pitt J.I."/>
            <person name="Lange L."/>
            <person name="Lacey H.J."/>
            <person name="Vuong D."/>
            <person name="Midgley D.J."/>
            <person name="Greenfield P."/>
            <person name="Bradbury M."/>
            <person name="Lacey E."/>
            <person name="Busk P.K."/>
            <person name="Pilgaard B."/>
            <person name="Chooi Y.H."/>
            <person name="Piggott A.M."/>
        </authorList>
    </citation>
    <scope>NUCLEOTIDE SEQUENCE [LARGE SCALE GENOMIC DNA]</scope>
    <source>
        <strain evidence="5 6">FRR 5400</strain>
    </source>
</reference>
<evidence type="ECO:0000256" key="1">
    <source>
        <dbReference type="ARBA" id="ARBA00001933"/>
    </source>
</evidence>
<dbReference type="EMBL" id="SPNV01000445">
    <property type="protein sequence ID" value="KAF5855369.1"/>
    <property type="molecule type" value="Genomic_DNA"/>
</dbReference>
<dbReference type="GO" id="GO:0003962">
    <property type="term" value="F:cystathionine gamma-synthase activity"/>
    <property type="evidence" value="ECO:0007669"/>
    <property type="project" value="TreeGrafter"/>
</dbReference>
<organism evidence="5 6">
    <name type="scientific">Petromyces alliaceus</name>
    <name type="common">Aspergillus alliaceus</name>
    <dbReference type="NCBI Taxonomy" id="209559"/>
    <lineage>
        <taxon>Eukaryota</taxon>
        <taxon>Fungi</taxon>
        <taxon>Dikarya</taxon>
        <taxon>Ascomycota</taxon>
        <taxon>Pezizomycotina</taxon>
        <taxon>Eurotiomycetes</taxon>
        <taxon>Eurotiomycetidae</taxon>
        <taxon>Eurotiales</taxon>
        <taxon>Aspergillaceae</taxon>
        <taxon>Aspergillus</taxon>
        <taxon>Aspergillus subgen. Circumdati</taxon>
    </lineage>
</organism>
<dbReference type="Proteomes" id="UP000541154">
    <property type="component" value="Unassembled WGS sequence"/>
</dbReference>
<dbReference type="SUPFAM" id="SSF53383">
    <property type="entry name" value="PLP-dependent transferases"/>
    <property type="match status" value="1"/>
</dbReference>
<dbReference type="InterPro" id="IPR051750">
    <property type="entry name" value="Trans-sulfuration_enzymes"/>
</dbReference>
<dbReference type="Gene3D" id="3.40.640.10">
    <property type="entry name" value="Type I PLP-dependent aspartate aminotransferase-like (Major domain)"/>
    <property type="match status" value="1"/>
</dbReference>
<dbReference type="AlphaFoldDB" id="A0A8H5ZUC9"/>
<evidence type="ECO:0008006" key="7">
    <source>
        <dbReference type="Google" id="ProtNLM"/>
    </source>
</evidence>
<feature type="compositionally biased region" description="Polar residues" evidence="4">
    <location>
        <begin position="1"/>
        <end position="10"/>
    </location>
</feature>
<dbReference type="InterPro" id="IPR015422">
    <property type="entry name" value="PyrdxlP-dep_Trfase_small"/>
</dbReference>
<dbReference type="GO" id="GO:0030170">
    <property type="term" value="F:pyridoxal phosphate binding"/>
    <property type="evidence" value="ECO:0007669"/>
    <property type="project" value="InterPro"/>
</dbReference>
<evidence type="ECO:0000313" key="5">
    <source>
        <dbReference type="EMBL" id="KAF5855369.1"/>
    </source>
</evidence>
<keyword evidence="6" id="KW-1185">Reference proteome</keyword>
<dbReference type="InterPro" id="IPR015421">
    <property type="entry name" value="PyrdxlP-dep_Trfase_major"/>
</dbReference>
<dbReference type="PANTHER" id="PTHR42699">
    <property type="match status" value="1"/>
</dbReference>